<feature type="compositionally biased region" description="Polar residues" evidence="1">
    <location>
        <begin position="191"/>
        <end position="212"/>
    </location>
</feature>
<keyword evidence="4" id="KW-1185">Reference proteome</keyword>
<dbReference type="Pfam" id="PF16015">
    <property type="entry name" value="Promethin"/>
    <property type="match status" value="1"/>
</dbReference>
<feature type="region of interest" description="Disordered" evidence="1">
    <location>
        <begin position="1"/>
        <end position="20"/>
    </location>
</feature>
<evidence type="ECO:0000256" key="2">
    <source>
        <dbReference type="SAM" id="Phobius"/>
    </source>
</evidence>
<feature type="transmembrane region" description="Helical" evidence="2">
    <location>
        <begin position="107"/>
        <end position="131"/>
    </location>
</feature>
<evidence type="ECO:0000256" key="1">
    <source>
        <dbReference type="SAM" id="MobiDB-lite"/>
    </source>
</evidence>
<protein>
    <submittedName>
        <fullName evidence="3">Uncharacterized protein</fullName>
    </submittedName>
</protein>
<keyword evidence="2" id="KW-0472">Membrane</keyword>
<keyword evidence="2" id="KW-1133">Transmembrane helix</keyword>
<organism evidence="3 4">
    <name type="scientific">Lentinula aff. detonsa</name>
    <dbReference type="NCBI Taxonomy" id="2804958"/>
    <lineage>
        <taxon>Eukaryota</taxon>
        <taxon>Fungi</taxon>
        <taxon>Dikarya</taxon>
        <taxon>Basidiomycota</taxon>
        <taxon>Agaricomycotina</taxon>
        <taxon>Agaricomycetes</taxon>
        <taxon>Agaricomycetidae</taxon>
        <taxon>Agaricales</taxon>
        <taxon>Marasmiineae</taxon>
        <taxon>Omphalotaceae</taxon>
        <taxon>Lentinula</taxon>
    </lineage>
</organism>
<evidence type="ECO:0000313" key="3">
    <source>
        <dbReference type="EMBL" id="KAJ3788715.1"/>
    </source>
</evidence>
<accession>A0AA38KT45</accession>
<feature type="region of interest" description="Disordered" evidence="1">
    <location>
        <begin position="170"/>
        <end position="212"/>
    </location>
</feature>
<dbReference type="AlphaFoldDB" id="A0AA38KT45"/>
<reference evidence="3" key="1">
    <citation type="submission" date="2022-08" db="EMBL/GenBank/DDBJ databases">
        <authorList>
            <consortium name="DOE Joint Genome Institute"/>
            <person name="Min B."/>
            <person name="Riley R."/>
            <person name="Sierra-Patev S."/>
            <person name="Naranjo-Ortiz M."/>
            <person name="Looney B."/>
            <person name="Konkel Z."/>
            <person name="Slot J.C."/>
            <person name="Sakamoto Y."/>
            <person name="Steenwyk J.L."/>
            <person name="Rokas A."/>
            <person name="Carro J."/>
            <person name="Camarero S."/>
            <person name="Ferreira P."/>
            <person name="Molpeceres G."/>
            <person name="Ruiz-Duenas F.J."/>
            <person name="Serrano A."/>
            <person name="Henrissat B."/>
            <person name="Drula E."/>
            <person name="Hughes K.W."/>
            <person name="Mata J.L."/>
            <person name="Ishikawa N.K."/>
            <person name="Vargas-Isla R."/>
            <person name="Ushijima S."/>
            <person name="Smith C.A."/>
            <person name="Ahrendt S."/>
            <person name="Andreopoulos W."/>
            <person name="He G."/>
            <person name="Labutti K."/>
            <person name="Lipzen A."/>
            <person name="Ng V."/>
            <person name="Sandor L."/>
            <person name="Barry K."/>
            <person name="Martinez A.T."/>
            <person name="Xiao Y."/>
            <person name="Gibbons J.G."/>
            <person name="Terashima K."/>
            <person name="Hibbett D.S."/>
            <person name="Grigoriev I.V."/>
        </authorList>
    </citation>
    <scope>NUCLEOTIDE SEQUENCE</scope>
    <source>
        <strain evidence="3">TFB10291</strain>
    </source>
</reference>
<sequence>MSAKQPPQKASPHQYLSSQFEQSRTDVTKYAAWIEQKYARPALQNMQSYYREHPLVSIFAAVFMLLSLLPIATYIGLCLIILISLLLSALCAVVVVFTTIALALGSILLLVVLTNLLLSIFVTFSLVAAYFSFKIASACYQNGLNAARLQFIELYDAFFSRVQTTVDQKSSQHSTSASGEAITHEAHEGSRSSSPDSTVIVNSSGTNYGTPNFENLPTAMKFEEEY</sequence>
<feature type="transmembrane region" description="Helical" evidence="2">
    <location>
        <begin position="79"/>
        <end position="100"/>
    </location>
</feature>
<gene>
    <name evidence="3" type="ORF">GGU10DRAFT_95385</name>
</gene>
<name>A0AA38KT45_9AGAR</name>
<comment type="caution">
    <text evidence="3">The sequence shown here is derived from an EMBL/GenBank/DDBJ whole genome shotgun (WGS) entry which is preliminary data.</text>
</comment>
<keyword evidence="2" id="KW-0812">Transmembrane</keyword>
<dbReference type="EMBL" id="MU793271">
    <property type="protein sequence ID" value="KAJ3788715.1"/>
    <property type="molecule type" value="Genomic_DNA"/>
</dbReference>
<proteinExistence type="predicted"/>
<feature type="transmembrane region" description="Helical" evidence="2">
    <location>
        <begin position="55"/>
        <end position="73"/>
    </location>
</feature>
<dbReference type="Proteomes" id="UP001163798">
    <property type="component" value="Unassembled WGS sequence"/>
</dbReference>
<evidence type="ECO:0000313" key="4">
    <source>
        <dbReference type="Proteomes" id="UP001163798"/>
    </source>
</evidence>